<gene>
    <name evidence="8" type="ORF">DL764_002260</name>
</gene>
<dbReference type="PROSITE" id="PS51266">
    <property type="entry name" value="ZF_CHY"/>
    <property type="match status" value="1"/>
</dbReference>
<reference evidence="8 9" key="1">
    <citation type="submission" date="2018-06" db="EMBL/GenBank/DDBJ databases">
        <title>Complete Genomes of Monosporascus.</title>
        <authorList>
            <person name="Robinson A.J."/>
            <person name="Natvig D.O."/>
        </authorList>
    </citation>
    <scope>NUCLEOTIDE SEQUENCE [LARGE SCALE GENOMIC DNA]</scope>
    <source>
        <strain evidence="8 9">CBS 110550</strain>
    </source>
</reference>
<comment type="caution">
    <text evidence="8">The sequence shown here is derived from an EMBL/GenBank/DDBJ whole genome shotgun (WGS) entry which is preliminary data.</text>
</comment>
<sequence>MTYLVTERFVNSVIRQAHRFSRSSTITGTETQPAQKESQRNQDDATSETDRESLRLGDDDIEESTSTTPSSRTSIQLDPHSDAVSHQCEWGRQSDQGELPNPRHPDFSSPELQSRARLAIREPGVGAQEMEEESISLSHIEEGSNDVLQGVGPSFQSEAQKPEPLPEDDGMGLLRKRILSIQLRDIPPAEKARLMHNLFQEGHTISASIAQADRPSTSSFTDTSVWQRRLGQGPLESLRFWPNALLEGAAPEAFNLTEEDIKPTFATPIQGSDVPEDVHGDNDDKCYRPFGCDHYRRNVKLQCSTCNRWYTCRFCHDLVEDHALIRKETKNMLCMLCGTPQRAGEVCVACGASASRYYCSICKLWNDDPDKNIYHCDDCGICRIGRGIGKDFFHCKPMPPEFEDTRAVILCNDCSAKSSVKYHWLGLKCAVCLSYNTAQLQILGTAPDMEQAPASTLDLQPPEASIISTHSTVALPEPPGGRDIPRRRRHSSNVARHTSTSTTEPDLSLQIPDRLSRSFSPTPNFGHAWNGPLEGVQVEAIDEEDEREDMIGIWSRLSRGLGSNEDEDDAADSEEDSEWSTEDEDMEEDEDDDDDFKDFSLLGHNVMELRQASEAGFIVSSSFSTGLF</sequence>
<dbReference type="InterPro" id="IPR037275">
    <property type="entry name" value="Znf_CTCHY_sf"/>
</dbReference>
<feature type="compositionally biased region" description="Polar residues" evidence="5">
    <location>
        <begin position="22"/>
        <end position="36"/>
    </location>
</feature>
<dbReference type="GO" id="GO:0008270">
    <property type="term" value="F:zinc ion binding"/>
    <property type="evidence" value="ECO:0007669"/>
    <property type="project" value="UniProtKB-KW"/>
</dbReference>
<dbReference type="Gene3D" id="2.20.28.10">
    <property type="match status" value="1"/>
</dbReference>
<proteinExistence type="predicted"/>
<dbReference type="Pfam" id="PF05495">
    <property type="entry name" value="zf-CHY"/>
    <property type="match status" value="1"/>
</dbReference>
<dbReference type="OrthoDB" id="411372at2759"/>
<protein>
    <recommendedName>
        <fullName evidence="10">CHY-type domain-containing protein</fullName>
    </recommendedName>
</protein>
<dbReference type="GO" id="GO:0016567">
    <property type="term" value="P:protein ubiquitination"/>
    <property type="evidence" value="ECO:0007669"/>
    <property type="project" value="TreeGrafter"/>
</dbReference>
<dbReference type="EMBL" id="QJNU01000079">
    <property type="protein sequence ID" value="RYP07894.1"/>
    <property type="molecule type" value="Genomic_DNA"/>
</dbReference>
<feature type="compositionally biased region" description="Basic and acidic residues" evidence="5">
    <location>
        <begin position="37"/>
        <end position="58"/>
    </location>
</feature>
<dbReference type="AlphaFoldDB" id="A0A4Q4TNR1"/>
<accession>A0A4Q4TNR1</accession>
<keyword evidence="2 4" id="KW-0863">Zinc-finger</keyword>
<evidence type="ECO:0000259" key="7">
    <source>
        <dbReference type="PROSITE" id="PS51270"/>
    </source>
</evidence>
<evidence type="ECO:0000259" key="6">
    <source>
        <dbReference type="PROSITE" id="PS51266"/>
    </source>
</evidence>
<feature type="region of interest" description="Disordered" evidence="5">
    <location>
        <begin position="21"/>
        <end position="113"/>
    </location>
</feature>
<dbReference type="SUPFAM" id="SSF161245">
    <property type="entry name" value="Zinc hairpin stack"/>
    <property type="match status" value="1"/>
</dbReference>
<dbReference type="SUPFAM" id="SSF161219">
    <property type="entry name" value="CHY zinc finger-like"/>
    <property type="match status" value="1"/>
</dbReference>
<evidence type="ECO:0000256" key="3">
    <source>
        <dbReference type="ARBA" id="ARBA00022833"/>
    </source>
</evidence>
<dbReference type="Proteomes" id="UP000293360">
    <property type="component" value="Unassembled WGS sequence"/>
</dbReference>
<evidence type="ECO:0000256" key="2">
    <source>
        <dbReference type="ARBA" id="ARBA00022771"/>
    </source>
</evidence>
<organism evidence="8 9">
    <name type="scientific">Monosporascus ibericus</name>
    <dbReference type="NCBI Taxonomy" id="155417"/>
    <lineage>
        <taxon>Eukaryota</taxon>
        <taxon>Fungi</taxon>
        <taxon>Dikarya</taxon>
        <taxon>Ascomycota</taxon>
        <taxon>Pezizomycotina</taxon>
        <taxon>Sordariomycetes</taxon>
        <taxon>Xylariomycetidae</taxon>
        <taxon>Xylariales</taxon>
        <taxon>Xylariales incertae sedis</taxon>
        <taxon>Monosporascus</taxon>
    </lineage>
</organism>
<dbReference type="PANTHER" id="PTHR21319:SF0">
    <property type="entry name" value="AND RING FINGER DOMAIN PROTEIN, PUTATIVE (AFU_ORTHOLOGUE AFUA_1G08900)-RELATED"/>
    <property type="match status" value="1"/>
</dbReference>
<name>A0A4Q4TNR1_9PEZI</name>
<dbReference type="STRING" id="155417.A0A4Q4TNR1"/>
<evidence type="ECO:0000313" key="8">
    <source>
        <dbReference type="EMBL" id="RYP07894.1"/>
    </source>
</evidence>
<evidence type="ECO:0000256" key="5">
    <source>
        <dbReference type="SAM" id="MobiDB-lite"/>
    </source>
</evidence>
<dbReference type="InterPro" id="IPR017921">
    <property type="entry name" value="Znf_CTCHY"/>
</dbReference>
<dbReference type="InterPro" id="IPR039512">
    <property type="entry name" value="RCHY1_zinc-ribbon"/>
</dbReference>
<feature type="compositionally biased region" description="Polar residues" evidence="5">
    <location>
        <begin position="492"/>
        <end position="505"/>
    </location>
</feature>
<evidence type="ECO:0000256" key="1">
    <source>
        <dbReference type="ARBA" id="ARBA00022723"/>
    </source>
</evidence>
<dbReference type="PROSITE" id="PS51270">
    <property type="entry name" value="ZF_CTCHY"/>
    <property type="match status" value="1"/>
</dbReference>
<dbReference type="Pfam" id="PF14599">
    <property type="entry name" value="zinc_ribbon_6"/>
    <property type="match status" value="1"/>
</dbReference>
<keyword evidence="1" id="KW-0479">Metal-binding</keyword>
<feature type="domain" description="CHY-type" evidence="6">
    <location>
        <begin position="285"/>
        <end position="352"/>
    </location>
</feature>
<keyword evidence="3" id="KW-0862">Zinc</keyword>
<feature type="region of interest" description="Disordered" evidence="5">
    <location>
        <begin position="468"/>
        <end position="531"/>
    </location>
</feature>
<evidence type="ECO:0000256" key="4">
    <source>
        <dbReference type="PROSITE-ProRule" id="PRU00601"/>
    </source>
</evidence>
<feature type="compositionally biased region" description="Acidic residues" evidence="5">
    <location>
        <begin position="564"/>
        <end position="596"/>
    </location>
</feature>
<dbReference type="GO" id="GO:0005634">
    <property type="term" value="C:nucleus"/>
    <property type="evidence" value="ECO:0007669"/>
    <property type="project" value="TreeGrafter"/>
</dbReference>
<evidence type="ECO:0000313" key="9">
    <source>
        <dbReference type="Proteomes" id="UP000293360"/>
    </source>
</evidence>
<feature type="compositionally biased region" description="Low complexity" evidence="5">
    <location>
        <begin position="64"/>
        <end position="74"/>
    </location>
</feature>
<dbReference type="GO" id="GO:0061630">
    <property type="term" value="F:ubiquitin protein ligase activity"/>
    <property type="evidence" value="ECO:0007669"/>
    <property type="project" value="TreeGrafter"/>
</dbReference>
<feature type="region of interest" description="Disordered" evidence="5">
    <location>
        <begin position="145"/>
        <end position="170"/>
    </location>
</feature>
<dbReference type="InterPro" id="IPR008913">
    <property type="entry name" value="Znf_CHY"/>
</dbReference>
<dbReference type="PANTHER" id="PTHR21319">
    <property type="entry name" value="RING FINGER AND CHY ZINC FINGER DOMAIN-CONTAINING PROTEIN 1"/>
    <property type="match status" value="1"/>
</dbReference>
<keyword evidence="9" id="KW-1185">Reference proteome</keyword>
<dbReference type="GO" id="GO:0006511">
    <property type="term" value="P:ubiquitin-dependent protein catabolic process"/>
    <property type="evidence" value="ECO:0007669"/>
    <property type="project" value="TreeGrafter"/>
</dbReference>
<evidence type="ECO:0008006" key="10">
    <source>
        <dbReference type="Google" id="ProtNLM"/>
    </source>
</evidence>
<feature type="region of interest" description="Disordered" evidence="5">
    <location>
        <begin position="558"/>
        <end position="598"/>
    </location>
</feature>
<feature type="domain" description="CTCHY-type" evidence="7">
    <location>
        <begin position="354"/>
        <end position="422"/>
    </location>
</feature>
<dbReference type="InterPro" id="IPR037274">
    <property type="entry name" value="Znf_CHY_sf"/>
</dbReference>